<proteinExistence type="predicted"/>
<protein>
    <submittedName>
        <fullName evidence="5">LacI family DNA-binding transcriptional regulator</fullName>
    </submittedName>
</protein>
<evidence type="ECO:0000256" key="3">
    <source>
        <dbReference type="ARBA" id="ARBA00023163"/>
    </source>
</evidence>
<sequence>MKKRTTIDDIAKALGVNKSTVSRAINNPSLISTEMREKIEKMCRKMNYIPNSIAKSLASSSTNSIVLLIPSFSNDVFKEVIDGVKEICDQWNYNLLISDFSYTPLEEQHIIEKYMQQNVDGFILTETFHTQKTIELLKTANIPTVEIMNIYDNPNFLANIGINQYVAAKELIRFLVQEKHRKNIALCSSWLDSRALLRKNAWEAVLNENNLVTDRHFKMQQRTSFASGAEALIEILYRWPDTDAIFFINDDIAAGAIMECSRRDIKVGKELDIVGFNDLEFSKVLNPSLTTIATPRFEIGKMGAEILIQFLTSKQLPPQQIIELPFKFMRRQSA</sequence>
<dbReference type="Gene3D" id="3.40.50.2300">
    <property type="match status" value="2"/>
</dbReference>
<evidence type="ECO:0000256" key="2">
    <source>
        <dbReference type="ARBA" id="ARBA00023125"/>
    </source>
</evidence>
<dbReference type="InterPro" id="IPR028082">
    <property type="entry name" value="Peripla_BP_I"/>
</dbReference>
<evidence type="ECO:0000313" key="5">
    <source>
        <dbReference type="EMBL" id="HJF74717.1"/>
    </source>
</evidence>
<dbReference type="CDD" id="cd01575">
    <property type="entry name" value="PBP1_GntR"/>
    <property type="match status" value="1"/>
</dbReference>
<comment type="caution">
    <text evidence="5">The sequence shown here is derived from an EMBL/GenBank/DDBJ whole genome shotgun (WGS) entry which is preliminary data.</text>
</comment>
<evidence type="ECO:0000313" key="6">
    <source>
        <dbReference type="Proteomes" id="UP000749334"/>
    </source>
</evidence>
<dbReference type="InterPro" id="IPR010982">
    <property type="entry name" value="Lambda_DNA-bd_dom_sf"/>
</dbReference>
<dbReference type="CDD" id="cd01392">
    <property type="entry name" value="HTH_LacI"/>
    <property type="match status" value="1"/>
</dbReference>
<dbReference type="PROSITE" id="PS50932">
    <property type="entry name" value="HTH_LACI_2"/>
    <property type="match status" value="1"/>
</dbReference>
<dbReference type="Gene3D" id="1.10.260.40">
    <property type="entry name" value="lambda repressor-like DNA-binding domains"/>
    <property type="match status" value="1"/>
</dbReference>
<feature type="domain" description="HTH lacI-type" evidence="4">
    <location>
        <begin position="5"/>
        <end position="59"/>
    </location>
</feature>
<evidence type="ECO:0000256" key="1">
    <source>
        <dbReference type="ARBA" id="ARBA00023015"/>
    </source>
</evidence>
<dbReference type="EMBL" id="DYVQ01000094">
    <property type="protein sequence ID" value="HJF74717.1"/>
    <property type="molecule type" value="Genomic_DNA"/>
</dbReference>
<dbReference type="PANTHER" id="PTHR30146">
    <property type="entry name" value="LACI-RELATED TRANSCRIPTIONAL REPRESSOR"/>
    <property type="match status" value="1"/>
</dbReference>
<name>A0A921HDQ5_9PAST</name>
<keyword evidence="3" id="KW-0804">Transcription</keyword>
<dbReference type="GO" id="GO:0000976">
    <property type="term" value="F:transcription cis-regulatory region binding"/>
    <property type="evidence" value="ECO:0007669"/>
    <property type="project" value="TreeGrafter"/>
</dbReference>
<dbReference type="InterPro" id="IPR000843">
    <property type="entry name" value="HTH_LacI"/>
</dbReference>
<organism evidence="5 6">
    <name type="scientific">Gallibacterium anatis</name>
    <dbReference type="NCBI Taxonomy" id="750"/>
    <lineage>
        <taxon>Bacteria</taxon>
        <taxon>Pseudomonadati</taxon>
        <taxon>Pseudomonadota</taxon>
        <taxon>Gammaproteobacteria</taxon>
        <taxon>Pasteurellales</taxon>
        <taxon>Pasteurellaceae</taxon>
        <taxon>Gallibacterium</taxon>
    </lineage>
</organism>
<dbReference type="SMART" id="SM00354">
    <property type="entry name" value="HTH_LACI"/>
    <property type="match status" value="1"/>
</dbReference>
<dbReference type="SUPFAM" id="SSF53822">
    <property type="entry name" value="Periplasmic binding protein-like I"/>
    <property type="match status" value="1"/>
</dbReference>
<dbReference type="PANTHER" id="PTHR30146:SF2">
    <property type="entry name" value="HTH-TYPE TRANSCRIPTIONAL REGULATOR GNTR"/>
    <property type="match status" value="1"/>
</dbReference>
<dbReference type="GO" id="GO:0003700">
    <property type="term" value="F:DNA-binding transcription factor activity"/>
    <property type="evidence" value="ECO:0007669"/>
    <property type="project" value="TreeGrafter"/>
</dbReference>
<keyword evidence="1" id="KW-0805">Transcription regulation</keyword>
<gene>
    <name evidence="5" type="ORF">K8W15_11155</name>
</gene>
<dbReference type="Pfam" id="PF13377">
    <property type="entry name" value="Peripla_BP_3"/>
    <property type="match status" value="1"/>
</dbReference>
<accession>A0A921HDQ5</accession>
<keyword evidence="2 5" id="KW-0238">DNA-binding</keyword>
<dbReference type="SUPFAM" id="SSF47413">
    <property type="entry name" value="lambda repressor-like DNA-binding domains"/>
    <property type="match status" value="1"/>
</dbReference>
<dbReference type="Pfam" id="PF00356">
    <property type="entry name" value="LacI"/>
    <property type="match status" value="1"/>
</dbReference>
<reference evidence="5" key="2">
    <citation type="submission" date="2021-09" db="EMBL/GenBank/DDBJ databases">
        <authorList>
            <person name="Gilroy R."/>
        </authorList>
    </citation>
    <scope>NUCLEOTIDE SEQUENCE</scope>
    <source>
        <strain evidence="5">ChiHjej11B10-15683</strain>
    </source>
</reference>
<dbReference type="InterPro" id="IPR046335">
    <property type="entry name" value="LacI/GalR-like_sensor"/>
</dbReference>
<dbReference type="Proteomes" id="UP000749334">
    <property type="component" value="Unassembled WGS sequence"/>
</dbReference>
<reference evidence="5" key="1">
    <citation type="journal article" date="2021" name="PeerJ">
        <title>Extensive microbial diversity within the chicken gut microbiome revealed by metagenomics and culture.</title>
        <authorList>
            <person name="Gilroy R."/>
            <person name="Ravi A."/>
            <person name="Getino M."/>
            <person name="Pursley I."/>
            <person name="Horton D.L."/>
            <person name="Alikhan N.F."/>
            <person name="Baker D."/>
            <person name="Gharbi K."/>
            <person name="Hall N."/>
            <person name="Watson M."/>
            <person name="Adriaenssens E.M."/>
            <person name="Foster-Nyarko E."/>
            <person name="Jarju S."/>
            <person name="Secka A."/>
            <person name="Antonio M."/>
            <person name="Oren A."/>
            <person name="Chaudhuri R.R."/>
            <person name="La Ragione R."/>
            <person name="Hildebrand F."/>
            <person name="Pallen M.J."/>
        </authorList>
    </citation>
    <scope>NUCLEOTIDE SEQUENCE</scope>
    <source>
        <strain evidence="5">ChiHjej11B10-15683</strain>
    </source>
</reference>
<evidence type="ECO:0000259" key="4">
    <source>
        <dbReference type="PROSITE" id="PS50932"/>
    </source>
</evidence>
<dbReference type="AlphaFoldDB" id="A0A921HDQ5"/>